<dbReference type="AlphaFoldDB" id="A0A3M7S101"/>
<dbReference type="Proteomes" id="UP000276133">
    <property type="component" value="Unassembled WGS sequence"/>
</dbReference>
<proteinExistence type="predicted"/>
<organism evidence="1 2">
    <name type="scientific">Brachionus plicatilis</name>
    <name type="common">Marine rotifer</name>
    <name type="synonym">Brachionus muelleri</name>
    <dbReference type="NCBI Taxonomy" id="10195"/>
    <lineage>
        <taxon>Eukaryota</taxon>
        <taxon>Metazoa</taxon>
        <taxon>Spiralia</taxon>
        <taxon>Gnathifera</taxon>
        <taxon>Rotifera</taxon>
        <taxon>Eurotatoria</taxon>
        <taxon>Monogononta</taxon>
        <taxon>Pseudotrocha</taxon>
        <taxon>Ploima</taxon>
        <taxon>Brachionidae</taxon>
        <taxon>Brachionus</taxon>
    </lineage>
</organism>
<protein>
    <submittedName>
        <fullName evidence="1">Uncharacterized protein</fullName>
    </submittedName>
</protein>
<sequence>MFWASVARDALQWHHSVSSCCQATFFGIWHQNSLCLRRLFAAMNPFFRQYRGSISKVPMLVLKTINSLKKNLIAEQAFDKKLFSLLKLSNSDNFIFNYKKSSDVFKVHSRSYEI</sequence>
<name>A0A3M7S101_BRAPC</name>
<gene>
    <name evidence="1" type="ORF">BpHYR1_001598</name>
</gene>
<reference evidence="1 2" key="1">
    <citation type="journal article" date="2018" name="Sci. Rep.">
        <title>Genomic signatures of local adaptation to the degree of environmental predictability in rotifers.</title>
        <authorList>
            <person name="Franch-Gras L."/>
            <person name="Hahn C."/>
            <person name="Garcia-Roger E.M."/>
            <person name="Carmona M.J."/>
            <person name="Serra M."/>
            <person name="Gomez A."/>
        </authorList>
    </citation>
    <scope>NUCLEOTIDE SEQUENCE [LARGE SCALE GENOMIC DNA]</scope>
    <source>
        <strain evidence="1">HYR1</strain>
    </source>
</reference>
<keyword evidence="2" id="KW-1185">Reference proteome</keyword>
<comment type="caution">
    <text evidence="1">The sequence shown here is derived from an EMBL/GenBank/DDBJ whole genome shotgun (WGS) entry which is preliminary data.</text>
</comment>
<accession>A0A3M7S101</accession>
<evidence type="ECO:0000313" key="2">
    <source>
        <dbReference type="Proteomes" id="UP000276133"/>
    </source>
</evidence>
<dbReference type="EMBL" id="REGN01002242">
    <property type="protein sequence ID" value="RNA29310.1"/>
    <property type="molecule type" value="Genomic_DNA"/>
</dbReference>
<evidence type="ECO:0000313" key="1">
    <source>
        <dbReference type="EMBL" id="RNA29310.1"/>
    </source>
</evidence>